<comment type="caution">
    <text evidence="2">The sequence shown here is derived from an EMBL/GenBank/DDBJ whole genome shotgun (WGS) entry which is preliminary data.</text>
</comment>
<feature type="domain" description="BTB" evidence="1">
    <location>
        <begin position="5"/>
        <end position="88"/>
    </location>
</feature>
<evidence type="ECO:0000313" key="3">
    <source>
        <dbReference type="Proteomes" id="UP001620645"/>
    </source>
</evidence>
<organism evidence="2 3">
    <name type="scientific">Heterodera schachtii</name>
    <name type="common">Sugarbeet cyst nematode worm</name>
    <name type="synonym">Tylenchus schachtii</name>
    <dbReference type="NCBI Taxonomy" id="97005"/>
    <lineage>
        <taxon>Eukaryota</taxon>
        <taxon>Metazoa</taxon>
        <taxon>Ecdysozoa</taxon>
        <taxon>Nematoda</taxon>
        <taxon>Chromadorea</taxon>
        <taxon>Rhabditida</taxon>
        <taxon>Tylenchina</taxon>
        <taxon>Tylenchomorpha</taxon>
        <taxon>Tylenchoidea</taxon>
        <taxon>Heteroderidae</taxon>
        <taxon>Heteroderinae</taxon>
        <taxon>Heterodera</taxon>
    </lineage>
</organism>
<dbReference type="Pfam" id="PF22486">
    <property type="entry name" value="MATH_2"/>
    <property type="match status" value="1"/>
</dbReference>
<dbReference type="SMART" id="SM00225">
    <property type="entry name" value="BTB"/>
    <property type="match status" value="1"/>
</dbReference>
<dbReference type="InterPro" id="IPR011333">
    <property type="entry name" value="SKP1/BTB/POZ_sf"/>
</dbReference>
<dbReference type="PANTHER" id="PTHR45774">
    <property type="entry name" value="BTB/POZ DOMAIN-CONTAINING"/>
    <property type="match status" value="1"/>
</dbReference>
<name>A0ABD2HUA6_HETSC</name>
<evidence type="ECO:0000313" key="2">
    <source>
        <dbReference type="EMBL" id="KAL3071244.1"/>
    </source>
</evidence>
<dbReference type="PROSITE" id="PS50097">
    <property type="entry name" value="BTB"/>
    <property type="match status" value="1"/>
</dbReference>
<dbReference type="SUPFAM" id="SSF49599">
    <property type="entry name" value="TRAF domain-like"/>
    <property type="match status" value="1"/>
</dbReference>
<dbReference type="EMBL" id="JBICCN010000396">
    <property type="protein sequence ID" value="KAL3071244.1"/>
    <property type="molecule type" value="Genomic_DNA"/>
</dbReference>
<dbReference type="InterPro" id="IPR002083">
    <property type="entry name" value="MATH/TRAF_dom"/>
</dbReference>
<dbReference type="InterPro" id="IPR008974">
    <property type="entry name" value="TRAF-like"/>
</dbReference>
<dbReference type="Gene3D" id="3.30.710.10">
    <property type="entry name" value="Potassium Channel Kv1.1, Chain A"/>
    <property type="match status" value="1"/>
</dbReference>
<dbReference type="Gene3D" id="2.60.210.10">
    <property type="entry name" value="Apoptosis, Tumor Necrosis Factor Receptor Associated Protein 2, Chain A"/>
    <property type="match status" value="1"/>
</dbReference>
<dbReference type="SMART" id="SM00061">
    <property type="entry name" value="MATH"/>
    <property type="match status" value="1"/>
</dbReference>
<dbReference type="PANTHER" id="PTHR45774:SF3">
    <property type="entry name" value="BTB (POZ) DOMAIN-CONTAINING 2B-RELATED"/>
    <property type="match status" value="1"/>
</dbReference>
<dbReference type="SUPFAM" id="SSF54695">
    <property type="entry name" value="POZ domain"/>
    <property type="match status" value="1"/>
</dbReference>
<gene>
    <name evidence="2" type="ORF">niasHS_015507</name>
</gene>
<keyword evidence="3" id="KW-1185">Reference proteome</keyword>
<protein>
    <recommendedName>
        <fullName evidence="1">BTB domain-containing protein</fullName>
    </recommendedName>
</protein>
<reference evidence="2 3" key="1">
    <citation type="submission" date="2024-10" db="EMBL/GenBank/DDBJ databases">
        <authorList>
            <person name="Kim D."/>
        </authorList>
    </citation>
    <scope>NUCLEOTIDE SEQUENCE [LARGE SCALE GENOMIC DNA]</scope>
    <source>
        <strain evidence="2">Taebaek</strain>
    </source>
</reference>
<accession>A0ABD2HUA6</accession>
<sequence length="341" mass="39205">MTTDADVHFLVEQGNEQELLPTHKAILRVASDVFDAMFRFDEEFPIFATPKPGKKTFPKEEKSPVEIPDVDVEAFKTMLSFIYTDDLSGLNGNNAIDVLYAAKRYILPTLVEAYEFLQIDQKLLCELLGRNQLVISEEYWIWFNVQLWAIEQCKQKGVESSPKNQRQMLGPALYKIRFPIIQKYFLELIVSSGVLTKLVSVLLYHSSGALSTLYPLPFPVHERSAKSTGKLTLKIEKFSEFARQKELSRQYSEAIYIDGFQWKIFAQLQSKSGTKYLGFFIQCNADDYGSDWSCTCSATLYVVPKNEENTHYNRSSKTFDHSFCSKKENPWVSPGLWQLRS</sequence>
<dbReference type="Proteomes" id="UP001620645">
    <property type="component" value="Unassembled WGS sequence"/>
</dbReference>
<dbReference type="InterPro" id="IPR000210">
    <property type="entry name" value="BTB/POZ_dom"/>
</dbReference>
<evidence type="ECO:0000259" key="1">
    <source>
        <dbReference type="PROSITE" id="PS50097"/>
    </source>
</evidence>
<dbReference type="AlphaFoldDB" id="A0ABD2HUA6"/>
<dbReference type="Pfam" id="PF00651">
    <property type="entry name" value="BTB"/>
    <property type="match status" value="1"/>
</dbReference>
<proteinExistence type="predicted"/>